<accession>A0A814R125</accession>
<keyword evidence="3" id="KW-1185">Reference proteome</keyword>
<dbReference type="EMBL" id="CAJOBC010006219">
    <property type="protein sequence ID" value="CAF3891296.1"/>
    <property type="molecule type" value="Genomic_DNA"/>
</dbReference>
<evidence type="ECO:0000313" key="1">
    <source>
        <dbReference type="EMBL" id="CAF1127779.1"/>
    </source>
</evidence>
<dbReference type="Proteomes" id="UP000663829">
    <property type="component" value="Unassembled WGS sequence"/>
</dbReference>
<name>A0A814R125_9BILA</name>
<dbReference type="Proteomes" id="UP000681722">
    <property type="component" value="Unassembled WGS sequence"/>
</dbReference>
<organism evidence="1 3">
    <name type="scientific">Didymodactylos carnosus</name>
    <dbReference type="NCBI Taxonomy" id="1234261"/>
    <lineage>
        <taxon>Eukaryota</taxon>
        <taxon>Metazoa</taxon>
        <taxon>Spiralia</taxon>
        <taxon>Gnathifera</taxon>
        <taxon>Rotifera</taxon>
        <taxon>Eurotatoria</taxon>
        <taxon>Bdelloidea</taxon>
        <taxon>Philodinida</taxon>
        <taxon>Philodinidae</taxon>
        <taxon>Didymodactylos</taxon>
    </lineage>
</organism>
<gene>
    <name evidence="1" type="ORF">GPM918_LOCUS20026</name>
    <name evidence="2" type="ORF">SRO942_LOCUS20023</name>
</gene>
<evidence type="ECO:0000313" key="3">
    <source>
        <dbReference type="Proteomes" id="UP000663829"/>
    </source>
</evidence>
<dbReference type="EMBL" id="CAJNOQ010006219">
    <property type="protein sequence ID" value="CAF1127779.1"/>
    <property type="molecule type" value="Genomic_DNA"/>
</dbReference>
<comment type="caution">
    <text evidence="1">The sequence shown here is derived from an EMBL/GenBank/DDBJ whole genome shotgun (WGS) entry which is preliminary data.</text>
</comment>
<protein>
    <submittedName>
        <fullName evidence="1">Uncharacterized protein</fullName>
    </submittedName>
</protein>
<proteinExistence type="predicted"/>
<reference evidence="1" key="1">
    <citation type="submission" date="2021-02" db="EMBL/GenBank/DDBJ databases">
        <authorList>
            <person name="Nowell W R."/>
        </authorList>
    </citation>
    <scope>NUCLEOTIDE SEQUENCE</scope>
</reference>
<sequence length="233" mass="26823">MPLNLNLSSTKDFDLCCDLIRNNYEMIFGLKLSDNGFTHCSRRIERFVTQCDLTQLIHLKSLILIHPTVDILDQMLSKINMNNLCYLSIKLKPSYDYFYSIPIDCPQLVSTLFNSQKMSSLKTLYSPWIDLRNLNTLGKCNVENMYTTIQDFYTFIELLKHLPKIQYLHVRISQAYSSFSRDLSATALASIASSTLKCLKLDTPNKTIKYVRISPGYYCIVPTTTLKNRVTAI</sequence>
<evidence type="ECO:0000313" key="2">
    <source>
        <dbReference type="EMBL" id="CAF3891296.1"/>
    </source>
</evidence>
<dbReference type="AlphaFoldDB" id="A0A814R125"/>